<evidence type="ECO:0000259" key="1">
    <source>
        <dbReference type="Pfam" id="PF18765"/>
    </source>
</evidence>
<dbReference type="PANTHER" id="PTHR43852">
    <property type="entry name" value="NUCLEOTIDYLTRANSFERASE"/>
    <property type="match status" value="1"/>
</dbReference>
<dbReference type="SUPFAM" id="SSF81301">
    <property type="entry name" value="Nucleotidyltransferase"/>
    <property type="match status" value="1"/>
</dbReference>
<dbReference type="Pfam" id="PF18765">
    <property type="entry name" value="Polbeta"/>
    <property type="match status" value="1"/>
</dbReference>
<sequence length="132" mass="14893">MTNSEPTISRITQLAKQNADIGAIWLYGSRVQGRARPDSDYDLAVAFNDFALDNLARYNRPHCLALDWAAELALSEAKISIVDINQAPIYLAYQIIDTGQLIYSDGSARAWQEITRINSLFEYQQREASHEV</sequence>
<dbReference type="PANTHER" id="PTHR43852:SF3">
    <property type="entry name" value="NUCLEOTIDYLTRANSFERASE"/>
    <property type="match status" value="1"/>
</dbReference>
<reference evidence="2 3" key="1">
    <citation type="journal article" date="2012" name="J. Bacteriol.">
        <title>Genome Sequence of Extracellular-Protease-Producing Alishewanella jeotgali Isolated from Traditional Korean Fermented Seafood.</title>
        <authorList>
            <person name="Jung J."/>
            <person name="Chun J."/>
            <person name="Park W."/>
        </authorList>
    </citation>
    <scope>NUCLEOTIDE SEQUENCE [LARGE SCALE GENOMIC DNA]</scope>
    <source>
        <strain evidence="2 3">KCTC 22429</strain>
    </source>
</reference>
<comment type="caution">
    <text evidence="2">The sequence shown here is derived from an EMBL/GenBank/DDBJ whole genome shotgun (WGS) entry which is preliminary data.</text>
</comment>
<accession>H3ZA90</accession>
<evidence type="ECO:0000313" key="2">
    <source>
        <dbReference type="EMBL" id="EHR42444.1"/>
    </source>
</evidence>
<dbReference type="eggNOG" id="COG1669">
    <property type="taxonomic scope" value="Bacteria"/>
</dbReference>
<dbReference type="CDD" id="cd05403">
    <property type="entry name" value="NT_KNTase_like"/>
    <property type="match status" value="1"/>
</dbReference>
<dbReference type="InterPro" id="IPR052930">
    <property type="entry name" value="TA_antitoxin_MntA"/>
</dbReference>
<gene>
    <name evidence="2" type="ORF">AJE_01144</name>
</gene>
<dbReference type="InterPro" id="IPR043519">
    <property type="entry name" value="NT_sf"/>
</dbReference>
<dbReference type="NCBIfam" id="NF047752">
    <property type="entry name" value="MntA_antitoxin"/>
    <property type="match status" value="1"/>
</dbReference>
<dbReference type="EMBL" id="AHTH01000004">
    <property type="protein sequence ID" value="EHR42444.1"/>
    <property type="molecule type" value="Genomic_DNA"/>
</dbReference>
<name>H3ZA90_9ALTE</name>
<dbReference type="Gene3D" id="3.30.460.10">
    <property type="entry name" value="Beta Polymerase, domain 2"/>
    <property type="match status" value="1"/>
</dbReference>
<protein>
    <recommendedName>
        <fullName evidence="1">Polymerase beta nucleotidyltransferase domain-containing protein</fullName>
    </recommendedName>
</protein>
<organism evidence="2 3">
    <name type="scientific">Alishewanella jeotgali KCTC 22429</name>
    <dbReference type="NCBI Taxonomy" id="1129374"/>
    <lineage>
        <taxon>Bacteria</taxon>
        <taxon>Pseudomonadati</taxon>
        <taxon>Pseudomonadota</taxon>
        <taxon>Gammaproteobacteria</taxon>
        <taxon>Alteromonadales</taxon>
        <taxon>Alteromonadaceae</taxon>
        <taxon>Alishewanella</taxon>
    </lineage>
</organism>
<proteinExistence type="predicted"/>
<keyword evidence="3" id="KW-1185">Reference proteome</keyword>
<dbReference type="InterPro" id="IPR041633">
    <property type="entry name" value="Polbeta"/>
</dbReference>
<evidence type="ECO:0000313" key="3">
    <source>
        <dbReference type="Proteomes" id="UP000012046"/>
    </source>
</evidence>
<feature type="domain" description="Polymerase beta nucleotidyltransferase" evidence="1">
    <location>
        <begin position="11"/>
        <end position="104"/>
    </location>
</feature>
<dbReference type="RefSeq" id="WP_008949289.1">
    <property type="nucleotide sequence ID" value="NZ_AHTH01000004.1"/>
</dbReference>
<dbReference type="AlphaFoldDB" id="H3ZA90"/>
<dbReference type="STRING" id="1129374.AJE_01144"/>
<dbReference type="Proteomes" id="UP000012046">
    <property type="component" value="Unassembled WGS sequence"/>
</dbReference>